<dbReference type="Proteomes" id="UP000035682">
    <property type="component" value="Unplaced"/>
</dbReference>
<evidence type="ECO:0000313" key="2">
    <source>
        <dbReference type="EMBL" id="CEF65743.1"/>
    </source>
</evidence>
<feature type="compositionally biased region" description="Acidic residues" evidence="1">
    <location>
        <begin position="42"/>
        <end position="63"/>
    </location>
</feature>
<organism evidence="2">
    <name type="scientific">Strongyloides ratti</name>
    <name type="common">Parasitic roundworm</name>
    <dbReference type="NCBI Taxonomy" id="34506"/>
    <lineage>
        <taxon>Eukaryota</taxon>
        <taxon>Metazoa</taxon>
        <taxon>Ecdysozoa</taxon>
        <taxon>Nematoda</taxon>
        <taxon>Chromadorea</taxon>
        <taxon>Rhabditida</taxon>
        <taxon>Tylenchina</taxon>
        <taxon>Panagrolaimomorpha</taxon>
        <taxon>Strongyloidoidea</taxon>
        <taxon>Strongyloididae</taxon>
        <taxon>Strongyloides</taxon>
    </lineage>
</organism>
<protein>
    <submittedName>
        <fullName evidence="2 4">Uncharacterized protein</fullName>
    </submittedName>
</protein>
<evidence type="ECO:0000313" key="4">
    <source>
        <dbReference type="WBParaSite" id="SRAE_2000041900.1"/>
    </source>
</evidence>
<gene>
    <name evidence="2 4 5" type="ORF">SRAE_2000041900</name>
</gene>
<proteinExistence type="predicted"/>
<feature type="region of interest" description="Disordered" evidence="1">
    <location>
        <begin position="29"/>
        <end position="65"/>
    </location>
</feature>
<evidence type="ECO:0000313" key="3">
    <source>
        <dbReference type="Proteomes" id="UP000035682"/>
    </source>
</evidence>
<reference evidence="4" key="2">
    <citation type="submission" date="2020-12" db="UniProtKB">
        <authorList>
            <consortium name="WormBaseParasite"/>
        </authorList>
    </citation>
    <scope>IDENTIFICATION</scope>
</reference>
<dbReference type="RefSeq" id="XP_024504943.1">
    <property type="nucleotide sequence ID" value="XM_024651246.1"/>
</dbReference>
<dbReference type="WBParaSite" id="SRAE_2000041900.1">
    <property type="protein sequence ID" value="SRAE_2000041900.1"/>
    <property type="gene ID" value="WBGene00260613"/>
</dbReference>
<evidence type="ECO:0000256" key="1">
    <source>
        <dbReference type="SAM" id="MobiDB-lite"/>
    </source>
</evidence>
<sequence length="182" mass="20841">MEIEILNDIFQIPPALFMLDDLDASFSESEGYVSEEVNRNYDDDDDDDDDDSNIDVIDFDSQDTDSGLTYESSFDSSSYGTFSSDMDIGFYFNSSDDDSSLSTGMMRYQDYFYVEDDDFFSFERNSESSVVLDRLDTHSLSNVPTEDEISEEIGMEVNEGLFFSEDGDADDEYEIEEHCVDY</sequence>
<name>A0A090LCC2_STRRB</name>
<keyword evidence="3" id="KW-1185">Reference proteome</keyword>
<reference evidence="2 3" key="1">
    <citation type="submission" date="2014-09" db="EMBL/GenBank/DDBJ databases">
        <authorList>
            <person name="Martin A.A."/>
        </authorList>
    </citation>
    <scope>NUCLEOTIDE SEQUENCE</scope>
    <source>
        <strain evidence="3">ED321</strain>
        <strain evidence="2">ED321 Heterogonic</strain>
    </source>
</reference>
<dbReference type="WormBase" id="SRAE_2000041900">
    <property type="protein sequence ID" value="SRP11709"/>
    <property type="gene ID" value="WBGene00260613"/>
</dbReference>
<dbReference type="AlphaFoldDB" id="A0A090LCC2"/>
<dbReference type="CTD" id="36378107"/>
<dbReference type="EMBL" id="LN609529">
    <property type="protein sequence ID" value="CEF65743.1"/>
    <property type="molecule type" value="Genomic_DNA"/>
</dbReference>
<accession>A0A090LCC2</accession>
<evidence type="ECO:0000313" key="5">
    <source>
        <dbReference type="WormBase" id="SRAE_2000041900"/>
    </source>
</evidence>
<dbReference type="GeneID" id="36378107"/>